<keyword evidence="5 6" id="KW-0472">Membrane</keyword>
<feature type="domain" description="Citrate transporter-like" evidence="7">
    <location>
        <begin position="15"/>
        <end position="375"/>
    </location>
</feature>
<dbReference type="Proteomes" id="UP000270219">
    <property type="component" value="Unassembled WGS sequence"/>
</dbReference>
<feature type="transmembrane region" description="Helical" evidence="6">
    <location>
        <begin position="6"/>
        <end position="38"/>
    </location>
</feature>
<evidence type="ECO:0000256" key="3">
    <source>
        <dbReference type="ARBA" id="ARBA00022692"/>
    </source>
</evidence>
<dbReference type="PANTHER" id="PTHR30354:SF26">
    <property type="entry name" value="TRANSPORTER, PUTATIVE-RELATED"/>
    <property type="match status" value="1"/>
</dbReference>
<name>A0A498DGP8_9BACI</name>
<evidence type="ECO:0000313" key="9">
    <source>
        <dbReference type="Proteomes" id="UP000270219"/>
    </source>
</evidence>
<feature type="transmembrane region" description="Helical" evidence="6">
    <location>
        <begin position="285"/>
        <end position="307"/>
    </location>
</feature>
<keyword evidence="3 6" id="KW-0812">Transmembrane</keyword>
<evidence type="ECO:0000256" key="1">
    <source>
        <dbReference type="ARBA" id="ARBA00004141"/>
    </source>
</evidence>
<evidence type="ECO:0000256" key="2">
    <source>
        <dbReference type="ARBA" id="ARBA00022448"/>
    </source>
</evidence>
<gene>
    <name evidence="8" type="ORF">D8M04_12995</name>
</gene>
<keyword evidence="4 6" id="KW-1133">Transmembrane helix</keyword>
<feature type="transmembrane region" description="Helical" evidence="6">
    <location>
        <begin position="173"/>
        <end position="195"/>
    </location>
</feature>
<evidence type="ECO:0000256" key="4">
    <source>
        <dbReference type="ARBA" id="ARBA00022989"/>
    </source>
</evidence>
<dbReference type="InterPro" id="IPR014738">
    <property type="entry name" value="Citrate_transporter"/>
</dbReference>
<protein>
    <submittedName>
        <fullName evidence="8">Citrate transporter</fullName>
    </submittedName>
</protein>
<feature type="transmembrane region" description="Helical" evidence="6">
    <location>
        <begin position="412"/>
        <end position="430"/>
    </location>
</feature>
<organism evidence="8 9">
    <name type="scientific">Oceanobacillus piezotolerans</name>
    <dbReference type="NCBI Taxonomy" id="2448030"/>
    <lineage>
        <taxon>Bacteria</taxon>
        <taxon>Bacillati</taxon>
        <taxon>Bacillota</taxon>
        <taxon>Bacilli</taxon>
        <taxon>Bacillales</taxon>
        <taxon>Bacillaceae</taxon>
        <taxon>Oceanobacillus</taxon>
    </lineage>
</organism>
<evidence type="ECO:0000256" key="6">
    <source>
        <dbReference type="SAM" id="Phobius"/>
    </source>
</evidence>
<dbReference type="Pfam" id="PF03600">
    <property type="entry name" value="CitMHS"/>
    <property type="match status" value="1"/>
</dbReference>
<dbReference type="AlphaFoldDB" id="A0A498DGP8"/>
<sequence>MLSFLGFLMIATFLFLVITKRLSVVVAFVLVAVVFALISGFSQEMGQMMMDGIITVTPTAIMIVFAILYFGLMIDVGLFDPIVARILRLVKGDPLKVVLATAIITIVVGLDGDGSSTFMITVSAMLPLYKRLGMNRLILACVVSLAAGIMNIIPWGGPLVRAAASLQVEVYDLFIPLIPIMIAGLIWTLFSAYILGMKERKRLGIIEPEAFMESPEMAAAAEAGKGVSKMFWFNLSLTLVLMTMLVMQVLPIQILFAVAFAIALLVNYPKPKDQQAMILSHANNFVLISTLVFTAGIFTGVFSGTGMMDAMAATIVSVIPEWLGAHLPLVVALTSIPLGFVFSPDAYYFGILPIISQTAASFGIDPVEIGRAALLGHSTVGFPLSPLVPATFVLIGLVGVDFGDHQKFLFKWAYGSCIVMTIAAILLGVISF</sequence>
<feature type="transmembrane region" description="Helical" evidence="6">
    <location>
        <begin position="239"/>
        <end position="265"/>
    </location>
</feature>
<dbReference type="NCBIfam" id="TIGR00784">
    <property type="entry name" value="citMHS"/>
    <property type="match status" value="1"/>
</dbReference>
<keyword evidence="2" id="KW-0813">Transport</keyword>
<proteinExistence type="predicted"/>
<dbReference type="GO" id="GO:0015128">
    <property type="term" value="F:gluconate transmembrane transporter activity"/>
    <property type="evidence" value="ECO:0007669"/>
    <property type="project" value="InterPro"/>
</dbReference>
<evidence type="ECO:0000313" key="8">
    <source>
        <dbReference type="EMBL" id="RLL43822.1"/>
    </source>
</evidence>
<evidence type="ECO:0000256" key="5">
    <source>
        <dbReference type="ARBA" id="ARBA00023136"/>
    </source>
</evidence>
<dbReference type="GO" id="GO:0015137">
    <property type="term" value="F:citrate transmembrane transporter activity"/>
    <property type="evidence" value="ECO:0007669"/>
    <property type="project" value="InterPro"/>
</dbReference>
<keyword evidence="9" id="KW-1185">Reference proteome</keyword>
<reference evidence="8 9" key="1">
    <citation type="submission" date="2018-10" db="EMBL/GenBank/DDBJ databases">
        <title>Oceanobacillus sp. YLB-02 draft genome.</title>
        <authorList>
            <person name="Yu L."/>
        </authorList>
    </citation>
    <scope>NUCLEOTIDE SEQUENCE [LARGE SCALE GENOMIC DNA]</scope>
    <source>
        <strain evidence="8 9">YLB-02</strain>
    </source>
</reference>
<dbReference type="InterPro" id="IPR004680">
    <property type="entry name" value="Cit_transptr-like_dom"/>
</dbReference>
<feature type="transmembrane region" description="Helical" evidence="6">
    <location>
        <begin position="319"/>
        <end position="340"/>
    </location>
</feature>
<dbReference type="EMBL" id="RCHR01000004">
    <property type="protein sequence ID" value="RLL43822.1"/>
    <property type="molecule type" value="Genomic_DNA"/>
</dbReference>
<feature type="transmembrane region" description="Helical" evidence="6">
    <location>
        <begin position="346"/>
        <end position="367"/>
    </location>
</feature>
<comment type="subcellular location">
    <subcellularLocation>
        <location evidence="1">Membrane</location>
        <topology evidence="1">Multi-pass membrane protein</topology>
    </subcellularLocation>
</comment>
<feature type="transmembrane region" description="Helical" evidence="6">
    <location>
        <begin position="379"/>
        <end position="400"/>
    </location>
</feature>
<dbReference type="InterPro" id="IPR003474">
    <property type="entry name" value="Glcn_transporter"/>
</dbReference>
<feature type="transmembrane region" description="Helical" evidence="6">
    <location>
        <begin position="50"/>
        <end position="74"/>
    </location>
</feature>
<comment type="caution">
    <text evidence="8">The sequence shown here is derived from an EMBL/GenBank/DDBJ whole genome shotgun (WGS) entry which is preliminary data.</text>
</comment>
<accession>A0A498DGP8</accession>
<dbReference type="PANTHER" id="PTHR30354">
    <property type="entry name" value="GNT FAMILY GLUCONATE TRANSPORTER"/>
    <property type="match status" value="1"/>
</dbReference>
<feature type="transmembrane region" description="Helical" evidence="6">
    <location>
        <begin position="133"/>
        <end position="153"/>
    </location>
</feature>
<dbReference type="OrthoDB" id="5329450at2"/>
<dbReference type="RefSeq" id="WP_121523648.1">
    <property type="nucleotide sequence ID" value="NZ_RCHR01000004.1"/>
</dbReference>
<evidence type="ECO:0000259" key="7">
    <source>
        <dbReference type="Pfam" id="PF03600"/>
    </source>
</evidence>
<dbReference type="GO" id="GO:0005886">
    <property type="term" value="C:plasma membrane"/>
    <property type="evidence" value="ECO:0007669"/>
    <property type="project" value="TreeGrafter"/>
</dbReference>